<evidence type="ECO:0000256" key="7">
    <source>
        <dbReference type="ARBA" id="ARBA00023163"/>
    </source>
</evidence>
<dbReference type="PROSITE" id="PS51755">
    <property type="entry name" value="OMPR_PHOB"/>
    <property type="match status" value="1"/>
</dbReference>
<dbReference type="PROSITE" id="PS50110">
    <property type="entry name" value="RESPONSE_REGULATORY"/>
    <property type="match status" value="1"/>
</dbReference>
<reference evidence="13 14" key="1">
    <citation type="submission" date="2017-06" db="EMBL/GenBank/DDBJ databases">
        <title>Biodegradation of gentamicin by bacterial consortia AMQD4 in synthetic medium and raw gentamicin sewage.</title>
        <authorList>
            <person name="Chang H."/>
            <person name="Feng Y."/>
            <person name="Li Z."/>
            <person name="Xue J."/>
            <person name="Cheng D."/>
        </authorList>
    </citation>
    <scope>NUCLEOTIDE SEQUENCE [LARGE SCALE GENOMIC DNA]</scope>
    <source>
        <strain evidence="13 14">BZC3</strain>
    </source>
</reference>
<accession>A0A1Z3LW28</accession>
<dbReference type="InterPro" id="IPR036388">
    <property type="entry name" value="WH-like_DNA-bd_sf"/>
</dbReference>
<dbReference type="Pfam" id="PF00486">
    <property type="entry name" value="Trans_reg_C"/>
    <property type="match status" value="1"/>
</dbReference>
<feature type="modified residue" description="4-aspartylphosphate" evidence="9">
    <location>
        <position position="54"/>
    </location>
</feature>
<dbReference type="GO" id="GO:0005829">
    <property type="term" value="C:cytosol"/>
    <property type="evidence" value="ECO:0007669"/>
    <property type="project" value="TreeGrafter"/>
</dbReference>
<comment type="subcellular location">
    <subcellularLocation>
        <location evidence="1">Cytoplasm</location>
    </subcellularLocation>
</comment>
<dbReference type="InterPro" id="IPR039420">
    <property type="entry name" value="WalR-like"/>
</dbReference>
<dbReference type="CDD" id="cd00383">
    <property type="entry name" value="trans_reg_C"/>
    <property type="match status" value="1"/>
</dbReference>
<dbReference type="InterPro" id="IPR001867">
    <property type="entry name" value="OmpR/PhoB-type_DNA-bd"/>
</dbReference>
<evidence type="ECO:0000259" key="11">
    <source>
        <dbReference type="PROSITE" id="PS50110"/>
    </source>
</evidence>
<proteinExistence type="predicted"/>
<dbReference type="Gene3D" id="6.10.250.690">
    <property type="match status" value="1"/>
</dbReference>
<evidence type="ECO:0000256" key="3">
    <source>
        <dbReference type="ARBA" id="ARBA00022553"/>
    </source>
</evidence>
<protein>
    <recommendedName>
        <fullName evidence="8">Regulatory protein VirG</fullName>
    </recommendedName>
</protein>
<evidence type="ECO:0000256" key="8">
    <source>
        <dbReference type="ARBA" id="ARBA00067337"/>
    </source>
</evidence>
<keyword evidence="6 10" id="KW-0238">DNA-binding</keyword>
<dbReference type="SUPFAM" id="SSF52172">
    <property type="entry name" value="CheY-like"/>
    <property type="match status" value="1"/>
</dbReference>
<dbReference type="SMART" id="SM00862">
    <property type="entry name" value="Trans_reg_C"/>
    <property type="match status" value="1"/>
</dbReference>
<evidence type="ECO:0000313" key="13">
    <source>
        <dbReference type="EMBL" id="ASD26207.1"/>
    </source>
</evidence>
<evidence type="ECO:0000256" key="5">
    <source>
        <dbReference type="ARBA" id="ARBA00023015"/>
    </source>
</evidence>
<dbReference type="Pfam" id="PF00072">
    <property type="entry name" value="Response_reg"/>
    <property type="match status" value="1"/>
</dbReference>
<dbReference type="GO" id="GO:0000156">
    <property type="term" value="F:phosphorelay response regulator activity"/>
    <property type="evidence" value="ECO:0007669"/>
    <property type="project" value="TreeGrafter"/>
</dbReference>
<dbReference type="SMART" id="SM00448">
    <property type="entry name" value="REC"/>
    <property type="match status" value="1"/>
</dbReference>
<evidence type="ECO:0000256" key="6">
    <source>
        <dbReference type="ARBA" id="ARBA00023125"/>
    </source>
</evidence>
<evidence type="ECO:0000256" key="2">
    <source>
        <dbReference type="ARBA" id="ARBA00022490"/>
    </source>
</evidence>
<organism evidence="13 14">
    <name type="scientific">Brevundimonas diminuta</name>
    <name type="common">Pseudomonas diminuta</name>
    <dbReference type="NCBI Taxonomy" id="293"/>
    <lineage>
        <taxon>Bacteria</taxon>
        <taxon>Pseudomonadati</taxon>
        <taxon>Pseudomonadota</taxon>
        <taxon>Alphaproteobacteria</taxon>
        <taxon>Caulobacterales</taxon>
        <taxon>Caulobacteraceae</taxon>
        <taxon>Brevundimonas</taxon>
    </lineage>
</organism>
<feature type="domain" description="OmpR/PhoB-type" evidence="12">
    <location>
        <begin position="132"/>
        <end position="232"/>
    </location>
</feature>
<dbReference type="EMBL" id="CP021995">
    <property type="protein sequence ID" value="ASD26207.1"/>
    <property type="molecule type" value="Genomic_DNA"/>
</dbReference>
<keyword evidence="3 9" id="KW-0597">Phosphoprotein</keyword>
<dbReference type="GO" id="GO:0000976">
    <property type="term" value="F:transcription cis-regulatory region binding"/>
    <property type="evidence" value="ECO:0007669"/>
    <property type="project" value="TreeGrafter"/>
</dbReference>
<dbReference type="FunFam" id="1.10.10.10:FF:000099">
    <property type="entry name" value="Two-component system response regulator TorR"/>
    <property type="match status" value="1"/>
</dbReference>
<keyword evidence="5" id="KW-0805">Transcription regulation</keyword>
<dbReference type="GO" id="GO:0032993">
    <property type="term" value="C:protein-DNA complex"/>
    <property type="evidence" value="ECO:0007669"/>
    <property type="project" value="TreeGrafter"/>
</dbReference>
<dbReference type="SUPFAM" id="SSF46894">
    <property type="entry name" value="C-terminal effector domain of the bipartite response regulators"/>
    <property type="match status" value="1"/>
</dbReference>
<dbReference type="PANTHER" id="PTHR48111">
    <property type="entry name" value="REGULATOR OF RPOS"/>
    <property type="match status" value="1"/>
</dbReference>
<dbReference type="Gene3D" id="1.10.10.10">
    <property type="entry name" value="Winged helix-like DNA-binding domain superfamily/Winged helix DNA-binding domain"/>
    <property type="match status" value="1"/>
</dbReference>
<keyword evidence="2" id="KW-0963">Cytoplasm</keyword>
<evidence type="ECO:0000256" key="9">
    <source>
        <dbReference type="PROSITE-ProRule" id="PRU00169"/>
    </source>
</evidence>
<dbReference type="PANTHER" id="PTHR48111:SF4">
    <property type="entry name" value="DNA-BINDING DUAL TRANSCRIPTIONAL REGULATOR OMPR"/>
    <property type="match status" value="1"/>
</dbReference>
<dbReference type="AlphaFoldDB" id="A0A1Z3LW28"/>
<evidence type="ECO:0000256" key="1">
    <source>
        <dbReference type="ARBA" id="ARBA00004496"/>
    </source>
</evidence>
<evidence type="ECO:0000256" key="4">
    <source>
        <dbReference type="ARBA" id="ARBA00023012"/>
    </source>
</evidence>
<sequence length="237" mass="26991">MSVACIAVVEDDRPIRDLVCRLLQAEQFDVVACADGRALDALMSRRRVDLVVLDRMLPHEDGLNICRRLNQSWPETSVIMVTARGEDLDRVVGLEVGADDYLAKPFNPRELVARVRAVLRRSRPPEPRPTPRRRYRFAGWTLDASSRELNDPSGRIVELTGGEFDLLHTLITHPQRVLSRDQLLDWTRGRNATPFDRTIDVQLARLRRKLADDPRSPRIIRTVRGGGYLFAPEIALI</sequence>
<dbReference type="Gene3D" id="3.40.50.2300">
    <property type="match status" value="1"/>
</dbReference>
<keyword evidence="4" id="KW-0902">Two-component regulatory system</keyword>
<dbReference type="GO" id="GO:0006355">
    <property type="term" value="P:regulation of DNA-templated transcription"/>
    <property type="evidence" value="ECO:0007669"/>
    <property type="project" value="InterPro"/>
</dbReference>
<dbReference type="InterPro" id="IPR016032">
    <property type="entry name" value="Sig_transdc_resp-reg_C-effctor"/>
</dbReference>
<dbReference type="Proteomes" id="UP000197024">
    <property type="component" value="Chromosome"/>
</dbReference>
<evidence type="ECO:0000259" key="12">
    <source>
        <dbReference type="PROSITE" id="PS51755"/>
    </source>
</evidence>
<evidence type="ECO:0000313" key="14">
    <source>
        <dbReference type="Proteomes" id="UP000197024"/>
    </source>
</evidence>
<name>A0A1Z3LW28_BREDI</name>
<reference evidence="13 14" key="2">
    <citation type="submission" date="2017-06" db="EMBL/GenBank/DDBJ databases">
        <authorList>
            <person name="Kim H.J."/>
            <person name="Triplett B.A."/>
        </authorList>
    </citation>
    <scope>NUCLEOTIDE SEQUENCE [LARGE SCALE GENOMIC DNA]</scope>
    <source>
        <strain evidence="13 14">BZC3</strain>
    </source>
</reference>
<dbReference type="RefSeq" id="WP_088410236.1">
    <property type="nucleotide sequence ID" value="NZ_CP021995.1"/>
</dbReference>
<gene>
    <name evidence="13" type="ORF">CD943_04475</name>
</gene>
<feature type="DNA-binding region" description="OmpR/PhoB-type" evidence="10">
    <location>
        <begin position="132"/>
        <end position="232"/>
    </location>
</feature>
<keyword evidence="7" id="KW-0804">Transcription</keyword>
<feature type="domain" description="Response regulatory" evidence="11">
    <location>
        <begin position="5"/>
        <end position="119"/>
    </location>
</feature>
<evidence type="ECO:0000256" key="10">
    <source>
        <dbReference type="PROSITE-ProRule" id="PRU01091"/>
    </source>
</evidence>
<dbReference type="InterPro" id="IPR011006">
    <property type="entry name" value="CheY-like_superfamily"/>
</dbReference>
<dbReference type="InterPro" id="IPR001789">
    <property type="entry name" value="Sig_transdc_resp-reg_receiver"/>
</dbReference>